<evidence type="ECO:0000313" key="2">
    <source>
        <dbReference type="EMBL" id="MYR30696.1"/>
    </source>
</evidence>
<feature type="coiled-coil region" evidence="1">
    <location>
        <begin position="9"/>
        <end position="36"/>
    </location>
</feature>
<dbReference type="RefSeq" id="WP_161109866.1">
    <property type="nucleotide sequence ID" value="NZ_JBHXVI010000018.1"/>
</dbReference>
<proteinExistence type="predicted"/>
<reference evidence="3 4" key="1">
    <citation type="journal article" date="2019" name="Nat. Commun.">
        <title>The antimicrobial potential of Streptomyces from insect microbiomes.</title>
        <authorList>
            <person name="Chevrette M.G."/>
            <person name="Carlson C.M."/>
            <person name="Ortega H.E."/>
            <person name="Thomas C."/>
            <person name="Ananiev G.E."/>
            <person name="Barns K.J."/>
            <person name="Book A.J."/>
            <person name="Cagnazzo J."/>
            <person name="Carlos C."/>
            <person name="Flanigan W."/>
            <person name="Grubbs K.J."/>
            <person name="Horn H.A."/>
            <person name="Hoffmann F.M."/>
            <person name="Klassen J.L."/>
            <person name="Knack J.J."/>
            <person name="Lewin G.R."/>
            <person name="McDonald B.R."/>
            <person name="Muller L."/>
            <person name="Melo W.G.P."/>
            <person name="Pinto-Tomas A.A."/>
            <person name="Schmitz A."/>
            <person name="Wendt-Pienkowski E."/>
            <person name="Wildman S."/>
            <person name="Zhao M."/>
            <person name="Zhang F."/>
            <person name="Bugni T.S."/>
            <person name="Andes D.R."/>
            <person name="Pupo M.T."/>
            <person name="Currie C.R."/>
        </authorList>
    </citation>
    <scope>NUCLEOTIDE SEQUENCE [LARGE SCALE GENOMIC DNA]</scope>
    <source>
        <strain evidence="3 4">SID5840</strain>
    </source>
</reference>
<comment type="caution">
    <text evidence="3">The sequence shown here is derived from an EMBL/GenBank/DDBJ whole genome shotgun (WGS) entry which is preliminary data.</text>
</comment>
<evidence type="ECO:0000313" key="4">
    <source>
        <dbReference type="Proteomes" id="UP000467124"/>
    </source>
</evidence>
<dbReference type="EMBL" id="WWHY01000001">
    <property type="protein sequence ID" value="MYR30696.1"/>
    <property type="molecule type" value="Genomic_DNA"/>
</dbReference>
<sequence length="75" mass="8965">MSTPAEPTQEQRYERIEKLRDQLDEIRNELYEEIRAAFPENRGGKVTRGVLAEVTRRSRWSREYVAQIREGKNQE</sequence>
<evidence type="ECO:0000256" key="1">
    <source>
        <dbReference type="SAM" id="Coils"/>
    </source>
</evidence>
<dbReference type="AlphaFoldDB" id="A0A7K2ILL8"/>
<accession>A0A7K2ILL8</accession>
<evidence type="ECO:0000313" key="3">
    <source>
        <dbReference type="EMBL" id="MYR30766.1"/>
    </source>
</evidence>
<dbReference type="EMBL" id="WWHY01000001">
    <property type="protein sequence ID" value="MYR30766.1"/>
    <property type="molecule type" value="Genomic_DNA"/>
</dbReference>
<name>A0A7K2ILL8_9ACTN</name>
<dbReference type="Proteomes" id="UP000467124">
    <property type="component" value="Unassembled WGS sequence"/>
</dbReference>
<protein>
    <submittedName>
        <fullName evidence="3">Uncharacterized protein</fullName>
    </submittedName>
</protein>
<organism evidence="3 4">
    <name type="scientific">Nocardiopsis alba</name>
    <dbReference type="NCBI Taxonomy" id="53437"/>
    <lineage>
        <taxon>Bacteria</taxon>
        <taxon>Bacillati</taxon>
        <taxon>Actinomycetota</taxon>
        <taxon>Actinomycetes</taxon>
        <taxon>Streptosporangiales</taxon>
        <taxon>Nocardiopsidaceae</taxon>
        <taxon>Nocardiopsis</taxon>
    </lineage>
</organism>
<gene>
    <name evidence="2" type="ORF">GTW20_00055</name>
    <name evidence="3" type="ORF">GTW20_00425</name>
</gene>
<keyword evidence="1" id="KW-0175">Coiled coil</keyword>